<evidence type="ECO:0000256" key="7">
    <source>
        <dbReference type="HAMAP-Rule" id="MF_00639"/>
    </source>
</evidence>
<keyword evidence="7 8" id="KW-0573">Peptidoglycan synthesis</keyword>
<dbReference type="Gene3D" id="3.40.50.720">
    <property type="entry name" value="NAD(P)-binding Rossmann-like Domain"/>
    <property type="match status" value="1"/>
</dbReference>
<organism evidence="11 12">
    <name type="scientific">Piscirickettsia salmonis</name>
    <dbReference type="NCBI Taxonomy" id="1238"/>
    <lineage>
        <taxon>Bacteria</taxon>
        <taxon>Pseudomonadati</taxon>
        <taxon>Pseudomonadota</taxon>
        <taxon>Gammaproteobacteria</taxon>
        <taxon>Thiotrichales</taxon>
        <taxon>Piscirickettsiaceae</taxon>
        <taxon>Piscirickettsia</taxon>
    </lineage>
</organism>
<dbReference type="SUPFAM" id="SSF53244">
    <property type="entry name" value="MurD-like peptide ligases, peptide-binding domain"/>
    <property type="match status" value="1"/>
</dbReference>
<dbReference type="SUPFAM" id="SSF51984">
    <property type="entry name" value="MurCD N-terminal domain"/>
    <property type="match status" value="1"/>
</dbReference>
<sequence>MQSTLVIGLGKTGWSCVKFLKQQGIAVCVIDTRTSPPYLQQLQKAYPDVEYYCGAWPEQLFMREFVDIVISPGLAGHDPMLQRFLVKNNHFIGDIELFAHYVRAPVVAITGSNGKSSVTTLLGQVAKQVGVQVAVGGNLGTPILELLHQDVELYILELSSFQLETTYSLKPKVAALLNTSPDHMDRYASFEEYQDAKARIFLNSDYQVYHHEEHWLKDKYINIIKNNSVLFGVNSNSNLDIEKQVQDNQWRLIKGQNQGEFWLGQGDQKIVNTRLMTLFGQHHFENALAVLAISDLLKFPMHVVTDQIRSFTGLPHRCELVDVLNNVYWFNDSKATNIGAAIASIQSVGEQTKNKVVLLAGGQGKSADFTSLEQSVKRFTRVVIVFGEDAEQLQQCLSPWVCVMRTHSLATAVAMAATVAQSGDSVLLAPACASFDMFENFEARGEAFIHEVRRQRS</sequence>
<dbReference type="SUPFAM" id="SSF53623">
    <property type="entry name" value="MurD-like peptide ligases, catalytic domain"/>
    <property type="match status" value="1"/>
</dbReference>
<evidence type="ECO:0000256" key="6">
    <source>
        <dbReference type="ARBA" id="ARBA00022840"/>
    </source>
</evidence>
<keyword evidence="5 7" id="KW-0547">Nucleotide-binding</keyword>
<dbReference type="Gene3D" id="3.40.1190.10">
    <property type="entry name" value="Mur-like, catalytic domain"/>
    <property type="match status" value="1"/>
</dbReference>
<evidence type="ECO:0000256" key="2">
    <source>
        <dbReference type="ARBA" id="ARBA00004752"/>
    </source>
</evidence>
<gene>
    <name evidence="7" type="primary">murD</name>
    <name evidence="11" type="ORF">KU39_3154</name>
</gene>
<accession>A0A1L6TFS9</accession>
<feature type="binding site" evidence="7">
    <location>
        <begin position="111"/>
        <end position="117"/>
    </location>
    <ligand>
        <name>ATP</name>
        <dbReference type="ChEBI" id="CHEBI:30616"/>
    </ligand>
</feature>
<dbReference type="InterPro" id="IPR005762">
    <property type="entry name" value="MurD"/>
</dbReference>
<comment type="catalytic activity">
    <reaction evidence="7 8">
        <text>UDP-N-acetyl-alpha-D-muramoyl-L-alanine + D-glutamate + ATP = UDP-N-acetyl-alpha-D-muramoyl-L-alanyl-D-glutamate + ADP + phosphate + H(+)</text>
        <dbReference type="Rhea" id="RHEA:16429"/>
        <dbReference type="ChEBI" id="CHEBI:15378"/>
        <dbReference type="ChEBI" id="CHEBI:29986"/>
        <dbReference type="ChEBI" id="CHEBI:30616"/>
        <dbReference type="ChEBI" id="CHEBI:43474"/>
        <dbReference type="ChEBI" id="CHEBI:83898"/>
        <dbReference type="ChEBI" id="CHEBI:83900"/>
        <dbReference type="ChEBI" id="CHEBI:456216"/>
        <dbReference type="EC" id="6.3.2.9"/>
    </reaction>
</comment>
<evidence type="ECO:0000256" key="3">
    <source>
        <dbReference type="ARBA" id="ARBA00022490"/>
    </source>
</evidence>
<dbReference type="PANTHER" id="PTHR43692:SF1">
    <property type="entry name" value="UDP-N-ACETYLMURAMOYLALANINE--D-GLUTAMATE LIGASE"/>
    <property type="match status" value="1"/>
</dbReference>
<dbReference type="InterPro" id="IPR004101">
    <property type="entry name" value="Mur_ligase_C"/>
</dbReference>
<name>A0A1L6TFS9_PISSA</name>
<proteinExistence type="inferred from homology"/>
<dbReference type="Proteomes" id="UP000029558">
    <property type="component" value="Chromosome"/>
</dbReference>
<feature type="domain" description="Mur ligase central" evidence="10">
    <location>
        <begin position="109"/>
        <end position="293"/>
    </location>
</feature>
<dbReference type="GO" id="GO:0005737">
    <property type="term" value="C:cytoplasm"/>
    <property type="evidence" value="ECO:0007669"/>
    <property type="project" value="UniProtKB-SubCell"/>
</dbReference>
<dbReference type="EMBL" id="CP012508">
    <property type="protein sequence ID" value="ALB24327.1"/>
    <property type="molecule type" value="Genomic_DNA"/>
</dbReference>
<dbReference type="InterPro" id="IPR036565">
    <property type="entry name" value="Mur-like_cat_sf"/>
</dbReference>
<dbReference type="AlphaFoldDB" id="A0A1L6TFS9"/>
<evidence type="ECO:0000313" key="11">
    <source>
        <dbReference type="EMBL" id="ALB24327.1"/>
    </source>
</evidence>
<dbReference type="GO" id="GO:0051301">
    <property type="term" value="P:cell division"/>
    <property type="evidence" value="ECO:0007669"/>
    <property type="project" value="UniProtKB-KW"/>
</dbReference>
<comment type="subcellular location">
    <subcellularLocation>
        <location evidence="1 7 8">Cytoplasm</location>
    </subcellularLocation>
</comment>
<keyword evidence="7 8" id="KW-0132">Cell division</keyword>
<dbReference type="GO" id="GO:0009252">
    <property type="term" value="P:peptidoglycan biosynthetic process"/>
    <property type="evidence" value="ECO:0007669"/>
    <property type="project" value="UniProtKB-UniRule"/>
</dbReference>
<dbReference type="InterPro" id="IPR013221">
    <property type="entry name" value="Mur_ligase_cen"/>
</dbReference>
<dbReference type="PANTHER" id="PTHR43692">
    <property type="entry name" value="UDP-N-ACETYLMURAMOYLALANINE--D-GLUTAMATE LIGASE"/>
    <property type="match status" value="1"/>
</dbReference>
<dbReference type="InterPro" id="IPR036615">
    <property type="entry name" value="Mur_ligase_C_dom_sf"/>
</dbReference>
<dbReference type="Pfam" id="PF02875">
    <property type="entry name" value="Mur_ligase_C"/>
    <property type="match status" value="1"/>
</dbReference>
<evidence type="ECO:0000256" key="5">
    <source>
        <dbReference type="ARBA" id="ARBA00022741"/>
    </source>
</evidence>
<evidence type="ECO:0000313" key="12">
    <source>
        <dbReference type="Proteomes" id="UP000029558"/>
    </source>
</evidence>
<dbReference type="EC" id="6.3.2.9" evidence="7 8"/>
<keyword evidence="7 8" id="KW-0133">Cell shape</keyword>
<dbReference type="Gene3D" id="3.90.190.20">
    <property type="entry name" value="Mur ligase, C-terminal domain"/>
    <property type="match status" value="1"/>
</dbReference>
<dbReference type="GO" id="GO:0005524">
    <property type="term" value="F:ATP binding"/>
    <property type="evidence" value="ECO:0007669"/>
    <property type="project" value="UniProtKB-UniRule"/>
</dbReference>
<dbReference type="NCBIfam" id="TIGR01087">
    <property type="entry name" value="murD"/>
    <property type="match status" value="1"/>
</dbReference>
<evidence type="ECO:0000259" key="9">
    <source>
        <dbReference type="Pfam" id="PF02875"/>
    </source>
</evidence>
<comment type="function">
    <text evidence="7 8">Cell wall formation. Catalyzes the addition of glutamate to the nucleotide precursor UDP-N-acetylmuramoyl-L-alanine (UMA).</text>
</comment>
<dbReference type="Pfam" id="PF21799">
    <property type="entry name" value="MurD-like_N"/>
    <property type="match status" value="1"/>
</dbReference>
<protein>
    <recommendedName>
        <fullName evidence="7 8">UDP-N-acetylmuramoylalanine--D-glutamate ligase</fullName>
        <ecNumber evidence="7 8">6.3.2.9</ecNumber>
    </recommendedName>
    <alternativeName>
        <fullName evidence="7">D-glutamic acid-adding enzyme</fullName>
    </alternativeName>
    <alternativeName>
        <fullName evidence="7">UDP-N-acetylmuramoyl-L-alanyl-D-glutamate synthetase</fullName>
    </alternativeName>
</protein>
<dbReference type="RefSeq" id="WP_017378458.1">
    <property type="nucleotide sequence ID" value="NZ_CP012508.1"/>
</dbReference>
<dbReference type="GO" id="GO:0071555">
    <property type="term" value="P:cell wall organization"/>
    <property type="evidence" value="ECO:0007669"/>
    <property type="project" value="UniProtKB-KW"/>
</dbReference>
<evidence type="ECO:0000256" key="8">
    <source>
        <dbReference type="RuleBase" id="RU003664"/>
    </source>
</evidence>
<dbReference type="Pfam" id="PF08245">
    <property type="entry name" value="Mur_ligase_M"/>
    <property type="match status" value="1"/>
</dbReference>
<evidence type="ECO:0000256" key="4">
    <source>
        <dbReference type="ARBA" id="ARBA00022598"/>
    </source>
</evidence>
<keyword evidence="7 8" id="KW-0131">Cell cycle</keyword>
<evidence type="ECO:0000259" key="10">
    <source>
        <dbReference type="Pfam" id="PF08245"/>
    </source>
</evidence>
<evidence type="ECO:0000256" key="1">
    <source>
        <dbReference type="ARBA" id="ARBA00004496"/>
    </source>
</evidence>
<keyword evidence="4 7" id="KW-0436">Ligase</keyword>
<keyword evidence="7 8" id="KW-0961">Cell wall biogenesis/degradation</keyword>
<feature type="domain" description="Mur ligase C-terminal" evidence="9">
    <location>
        <begin position="316"/>
        <end position="432"/>
    </location>
</feature>
<comment type="pathway">
    <text evidence="2 7 8">Cell wall biogenesis; peptidoglycan biosynthesis.</text>
</comment>
<keyword evidence="3 7" id="KW-0963">Cytoplasm</keyword>
<comment type="similarity">
    <text evidence="7">Belongs to the MurCDEF family.</text>
</comment>
<keyword evidence="6 7" id="KW-0067">ATP-binding</keyword>
<dbReference type="HAMAP" id="MF_00639">
    <property type="entry name" value="MurD"/>
    <property type="match status" value="1"/>
</dbReference>
<dbReference type="OrthoDB" id="9809796at2"/>
<dbReference type="GO" id="GO:0008360">
    <property type="term" value="P:regulation of cell shape"/>
    <property type="evidence" value="ECO:0007669"/>
    <property type="project" value="UniProtKB-KW"/>
</dbReference>
<dbReference type="GO" id="GO:0008764">
    <property type="term" value="F:UDP-N-acetylmuramoylalanine-D-glutamate ligase activity"/>
    <property type="evidence" value="ECO:0007669"/>
    <property type="project" value="UniProtKB-UniRule"/>
</dbReference>
<reference evidence="11 12" key="1">
    <citation type="journal article" date="2014" name="Genome Announc.">
        <title>Comparative Genome Analysis of Two Isolates of the Fish Pathogen Piscirickettsia salmonis from Different Hosts Reveals Major Differences in Virulence-Associated Secretion Systems.</title>
        <authorList>
            <person name="Bohle H."/>
            <person name="Henriquez P."/>
            <person name="Grothusen H."/>
            <person name="Navas E."/>
            <person name="Sandoval A."/>
            <person name="Bustamante F."/>
            <person name="Bustos P."/>
            <person name="Mancilla M."/>
        </authorList>
    </citation>
    <scope>NUCLEOTIDE SEQUENCE [LARGE SCALE GENOMIC DNA]</scope>
    <source>
        <strain evidence="12">B1-32597</strain>
    </source>
</reference>